<feature type="compositionally biased region" description="Basic and acidic residues" evidence="1">
    <location>
        <begin position="172"/>
        <end position="187"/>
    </location>
</feature>
<gene>
    <name evidence="2" type="ORF">GN244_ATG02228</name>
</gene>
<feature type="region of interest" description="Disordered" evidence="1">
    <location>
        <begin position="729"/>
        <end position="765"/>
    </location>
</feature>
<feature type="compositionally biased region" description="Polar residues" evidence="1">
    <location>
        <begin position="514"/>
        <end position="539"/>
    </location>
</feature>
<organism evidence="2 3">
    <name type="scientific">Phytophthora infestans</name>
    <name type="common">Potato late blight agent</name>
    <name type="synonym">Botrytis infestans</name>
    <dbReference type="NCBI Taxonomy" id="4787"/>
    <lineage>
        <taxon>Eukaryota</taxon>
        <taxon>Sar</taxon>
        <taxon>Stramenopiles</taxon>
        <taxon>Oomycota</taxon>
        <taxon>Peronosporomycetes</taxon>
        <taxon>Peronosporales</taxon>
        <taxon>Peronosporaceae</taxon>
        <taxon>Phytophthora</taxon>
    </lineage>
</organism>
<comment type="caution">
    <text evidence="2">The sequence shown here is derived from an EMBL/GenBank/DDBJ whole genome shotgun (WGS) entry which is preliminary data.</text>
</comment>
<name>A0A833T1A7_PHYIN</name>
<accession>A0A833T1A7</accession>
<evidence type="ECO:0000313" key="3">
    <source>
        <dbReference type="Proteomes" id="UP000602510"/>
    </source>
</evidence>
<protein>
    <submittedName>
        <fullName evidence="2">Uncharacterized protein</fullName>
    </submittedName>
</protein>
<proteinExistence type="predicted"/>
<feature type="compositionally biased region" description="Acidic residues" evidence="1">
    <location>
        <begin position="277"/>
        <end position="293"/>
    </location>
</feature>
<sequence length="765" mass="82485">MRLSQAQAMEMAEASERTVRDCYAYCRGTCSKELLKTELKIGGDGHIVEIDETSLAKKRKYNRGRHYQEYWLFGGLEPRAATCALFVKVSTSAVNMPRGTAKSGAKTRSKAAAGKAQAKSTKPHGKGSALKEATQVASEAIGSSGDAAADKRASRRRSPSPSSSDNRPNPRFVERHSPVPSEHKEDSVQSSASDHGDHSPRTSVRSESPAVKAKGTPKAGGDEEGSPRKRLSLAEGLARAKASKAEGAKPSKKRTASKSPLREEKETRRSYQSLFDSSDEEEEKEEEEEEEGAIVEPREVSNDLDQQQEDFQAAQRVRGGSVAAPVSQGAAINSRGYWPPEESSGADLFLELLVAPRGLVGGHTSRGIYERALVQKEQLFVDNVEAARCVLLAPHRIPLKDFTTCRKKPETRGGLYPDMFWAWVETLKYSPTELWELHEDQQLSHILDQRDLRVRFAHLISKRMLPRDILKRAASSAHDERGYGMYSSSVPRSGKKPRTTYEAAAASVPRLRQPSGSQSGAVQSAPTSSRSGHNPSTSRGAVASRDTVAPGGSAPRGSGLLHSGQAGAEVPSYEYEYSAPPESHSRSSAPTAGPTRDPEVDRLRQRLLVLEIALGLGTGGNAAAQAGNQGELARLAGRLDLVEREVASLHLRVDRRASSSDLDEAFRMIRRIEALLPRPEPPAAHSQTYAYGAYPAYSAYSAYGAGVRSYGAPPAYGLDRSLAVPTEAWVPAPTPSSTTVTGPRFEELGQGGSASQQPPAGQSTA</sequence>
<keyword evidence="3" id="KW-1185">Reference proteome</keyword>
<feature type="region of interest" description="Disordered" evidence="1">
    <location>
        <begin position="480"/>
        <end position="598"/>
    </location>
</feature>
<reference evidence="2" key="1">
    <citation type="submission" date="2020-04" db="EMBL/GenBank/DDBJ databases">
        <title>Hybrid Assembly of Korean Phytophthora infestans isolates.</title>
        <authorList>
            <person name="Prokchorchik M."/>
            <person name="Lee Y."/>
            <person name="Seo J."/>
            <person name="Cho J.-H."/>
            <person name="Park Y.-E."/>
            <person name="Jang D.-C."/>
            <person name="Im J.-S."/>
            <person name="Choi J.-G."/>
            <person name="Park H.-J."/>
            <person name="Lee G.-B."/>
            <person name="Lee Y.-G."/>
            <person name="Hong S.-Y."/>
            <person name="Cho K."/>
            <person name="Sohn K.H."/>
        </authorList>
    </citation>
    <scope>NUCLEOTIDE SEQUENCE</scope>
    <source>
        <strain evidence="2">KR_1_A1</strain>
    </source>
</reference>
<evidence type="ECO:0000256" key="1">
    <source>
        <dbReference type="SAM" id="MobiDB-lite"/>
    </source>
</evidence>
<dbReference type="AlphaFoldDB" id="A0A833T1A7"/>
<feature type="region of interest" description="Disordered" evidence="1">
    <location>
        <begin position="96"/>
        <end position="302"/>
    </location>
</feature>
<feature type="compositionally biased region" description="Low complexity" evidence="1">
    <location>
        <begin position="159"/>
        <end position="171"/>
    </location>
</feature>
<feature type="compositionally biased region" description="Low complexity" evidence="1">
    <location>
        <begin position="110"/>
        <end position="119"/>
    </location>
</feature>
<feature type="compositionally biased region" description="Basic and acidic residues" evidence="1">
    <location>
        <begin position="260"/>
        <end position="269"/>
    </location>
</feature>
<dbReference type="Proteomes" id="UP000602510">
    <property type="component" value="Unassembled WGS sequence"/>
</dbReference>
<dbReference type="EMBL" id="WSZM01000047">
    <property type="protein sequence ID" value="KAF4045482.1"/>
    <property type="molecule type" value="Genomic_DNA"/>
</dbReference>
<feature type="compositionally biased region" description="Polar residues" evidence="1">
    <location>
        <begin position="753"/>
        <end position="765"/>
    </location>
</feature>
<evidence type="ECO:0000313" key="2">
    <source>
        <dbReference type="EMBL" id="KAF4045482.1"/>
    </source>
</evidence>